<evidence type="ECO:0000256" key="2">
    <source>
        <dbReference type="ARBA" id="ARBA00022741"/>
    </source>
</evidence>
<keyword evidence="4" id="KW-0963">Cytoplasm</keyword>
<feature type="region of interest" description="Disordered" evidence="8">
    <location>
        <begin position="399"/>
        <end position="426"/>
    </location>
</feature>
<dbReference type="InterPro" id="IPR027640">
    <property type="entry name" value="Kinesin-like_fam"/>
</dbReference>
<keyword evidence="2 6" id="KW-0547">Nucleotide-binding</keyword>
<evidence type="ECO:0000259" key="9">
    <source>
        <dbReference type="PROSITE" id="PS50067"/>
    </source>
</evidence>
<comment type="similarity">
    <text evidence="5 6">Belongs to the TRAFAC class myosin-kinesin ATPase superfamily. Kinesin family.</text>
</comment>
<evidence type="ECO:0000256" key="4">
    <source>
        <dbReference type="ARBA" id="ARBA00023212"/>
    </source>
</evidence>
<feature type="coiled-coil region" evidence="7">
    <location>
        <begin position="561"/>
        <end position="595"/>
    </location>
</feature>
<dbReference type="SMART" id="SM00129">
    <property type="entry name" value="KISc"/>
    <property type="match status" value="1"/>
</dbReference>
<feature type="region of interest" description="Disordered" evidence="8">
    <location>
        <begin position="634"/>
        <end position="729"/>
    </location>
</feature>
<keyword evidence="3 6" id="KW-0067">ATP-binding</keyword>
<organism evidence="10 11">
    <name type="scientific">Orchesella dallaii</name>
    <dbReference type="NCBI Taxonomy" id="48710"/>
    <lineage>
        <taxon>Eukaryota</taxon>
        <taxon>Metazoa</taxon>
        <taxon>Ecdysozoa</taxon>
        <taxon>Arthropoda</taxon>
        <taxon>Hexapoda</taxon>
        <taxon>Collembola</taxon>
        <taxon>Entomobryomorpha</taxon>
        <taxon>Entomobryoidea</taxon>
        <taxon>Orchesellidae</taxon>
        <taxon>Orchesellinae</taxon>
        <taxon>Orchesella</taxon>
    </lineage>
</organism>
<feature type="compositionally biased region" description="Polar residues" evidence="8">
    <location>
        <begin position="643"/>
        <end position="665"/>
    </location>
</feature>
<dbReference type="InterPro" id="IPR036961">
    <property type="entry name" value="Kinesin_motor_dom_sf"/>
</dbReference>
<keyword evidence="6" id="KW-0505">Motor protein</keyword>
<dbReference type="PROSITE" id="PS00411">
    <property type="entry name" value="KINESIN_MOTOR_1"/>
    <property type="match status" value="1"/>
</dbReference>
<feature type="domain" description="Kinesin motor" evidence="9">
    <location>
        <begin position="1"/>
        <end position="241"/>
    </location>
</feature>
<evidence type="ECO:0000256" key="5">
    <source>
        <dbReference type="PROSITE-ProRule" id="PRU00283"/>
    </source>
</evidence>
<evidence type="ECO:0000313" key="10">
    <source>
        <dbReference type="EMBL" id="CAL8091213.1"/>
    </source>
</evidence>
<dbReference type="PANTHER" id="PTHR47968">
    <property type="entry name" value="CENTROMERE PROTEIN E"/>
    <property type="match status" value="1"/>
</dbReference>
<keyword evidence="6" id="KW-0493">Microtubule</keyword>
<dbReference type="InterPro" id="IPR019821">
    <property type="entry name" value="Kinesin_motor_CS"/>
</dbReference>
<proteinExistence type="inferred from homology"/>
<gene>
    <name evidence="10" type="ORF">ODALV1_LOCUS7871</name>
</gene>
<sequence length="835" mass="94809">MTGSRHQWKNRGIIPRSLSYIFDKFTHLTDQGFIASAFLSYLEIYNENGYDLLHSGFSSGRIEDLKKVQLLEDAQQQIHMKNLTVHPIKSEDEAMQLLYLGDHNRIIAETPMNEASTRSHCIFTIHINIREGDSSTVRRSKVHLVDLAGSERLANSNSSGQLFHEARHINLALHYLEQVIVALGEAHRSHIPYRNSMMTSILRDSLGGNCMTSMIATLSLEQRNILETMSTCRFSQRVALVTNAAMLNEETDPMLLIAQLKTENKRLKDIIANSSIRPVEQNSEPLSQEEVADCWKLVEKFISDYDEEAILPIPPDMRMVQTCFRCLKMAVQMNKDDILGITSNGSPSFKLKDPPVSFLDDHHAEATLKYSSDMTREQLLEALRTRDAEIDVLTKMLKPQKKNTSRSTKNECHSRANSMEHGDGPIKFATQRKHSAKIRSDCSDCEDLKEKPMTAYQKMTIHHLEETSPLALSKQKEFDSENFHIAGLSDTKREAFESFLGACKGRDKLENVRNSLLTKRNEKEMLESLLNRNYANHKNLQLVVMNAEDMGEDRAFIQDAIEAQAKSIENQEVQLKDIEVEMRSIESELKQIYAQIMQDFERHWISMKEVRDKTAFLGTDTESKPFSEVTKGIVKGVGGQSPRCRTNNSHTITSRKNENNSNEFYVSSPAHASKSYYSPRIDAKKSSSRRKKNSGKSSGSRTPRNQGAQSPHKTKHPKGPPATPTAAPSASATLELLHHHNRHEFPTNSADNFYEMDIANFDADKDDDELIKGLPMTGDATIDQEILAFFRTRQAVFKKINSDKSNKSNAQHEQFQQKHLCQPYLNDNSFNVPQF</sequence>
<dbReference type="InterPro" id="IPR027417">
    <property type="entry name" value="P-loop_NTPase"/>
</dbReference>
<dbReference type="EMBL" id="CAXLJM020000024">
    <property type="protein sequence ID" value="CAL8091213.1"/>
    <property type="molecule type" value="Genomic_DNA"/>
</dbReference>
<dbReference type="PRINTS" id="PR00380">
    <property type="entry name" value="KINESINHEAVY"/>
</dbReference>
<evidence type="ECO:0000256" key="7">
    <source>
        <dbReference type="SAM" id="Coils"/>
    </source>
</evidence>
<comment type="subcellular location">
    <subcellularLocation>
        <location evidence="1">Cytoplasm</location>
        <location evidence="1">Cytoskeleton</location>
    </subcellularLocation>
</comment>
<accession>A0ABP1Q9Y0</accession>
<protein>
    <recommendedName>
        <fullName evidence="6">Kinesin-like protein</fullName>
    </recommendedName>
</protein>
<evidence type="ECO:0000313" key="11">
    <source>
        <dbReference type="Proteomes" id="UP001642540"/>
    </source>
</evidence>
<dbReference type="Proteomes" id="UP001642540">
    <property type="component" value="Unassembled WGS sequence"/>
</dbReference>
<name>A0ABP1Q9Y0_9HEXA</name>
<dbReference type="Gene3D" id="3.40.850.10">
    <property type="entry name" value="Kinesin motor domain"/>
    <property type="match status" value="1"/>
</dbReference>
<dbReference type="PROSITE" id="PS50067">
    <property type="entry name" value="KINESIN_MOTOR_2"/>
    <property type="match status" value="1"/>
</dbReference>
<keyword evidence="7" id="KW-0175">Coiled coil</keyword>
<dbReference type="PANTHER" id="PTHR47968:SF67">
    <property type="entry name" value="KINESIN MOTOR DOMAIN-CONTAINING PROTEIN"/>
    <property type="match status" value="1"/>
</dbReference>
<dbReference type="Pfam" id="PF00225">
    <property type="entry name" value="Kinesin"/>
    <property type="match status" value="1"/>
</dbReference>
<evidence type="ECO:0000256" key="6">
    <source>
        <dbReference type="RuleBase" id="RU000394"/>
    </source>
</evidence>
<evidence type="ECO:0000256" key="3">
    <source>
        <dbReference type="ARBA" id="ARBA00022840"/>
    </source>
</evidence>
<dbReference type="SUPFAM" id="SSF52540">
    <property type="entry name" value="P-loop containing nucleoside triphosphate hydrolases"/>
    <property type="match status" value="1"/>
</dbReference>
<dbReference type="InterPro" id="IPR001752">
    <property type="entry name" value="Kinesin_motor_dom"/>
</dbReference>
<keyword evidence="4" id="KW-0206">Cytoskeleton</keyword>
<reference evidence="10 11" key="1">
    <citation type="submission" date="2024-08" db="EMBL/GenBank/DDBJ databases">
        <authorList>
            <person name="Cucini C."/>
            <person name="Frati F."/>
        </authorList>
    </citation>
    <scope>NUCLEOTIDE SEQUENCE [LARGE SCALE GENOMIC DNA]</scope>
</reference>
<evidence type="ECO:0000256" key="8">
    <source>
        <dbReference type="SAM" id="MobiDB-lite"/>
    </source>
</evidence>
<evidence type="ECO:0000256" key="1">
    <source>
        <dbReference type="ARBA" id="ARBA00004245"/>
    </source>
</evidence>
<feature type="compositionally biased region" description="Basic and acidic residues" evidence="8">
    <location>
        <begin position="408"/>
        <end position="424"/>
    </location>
</feature>
<comment type="caution">
    <text evidence="5">Lacks conserved residue(s) required for the propagation of feature annotation.</text>
</comment>
<keyword evidence="11" id="KW-1185">Reference proteome</keyword>
<comment type="caution">
    <text evidence="10">The sequence shown here is derived from an EMBL/GenBank/DDBJ whole genome shotgun (WGS) entry which is preliminary data.</text>
</comment>